<feature type="domain" description="PH" evidence="2">
    <location>
        <begin position="148"/>
        <end position="253"/>
    </location>
</feature>
<dbReference type="PROSITE" id="PS50003">
    <property type="entry name" value="PH_DOMAIN"/>
    <property type="match status" value="1"/>
</dbReference>
<dbReference type="Proteomes" id="UP000614350">
    <property type="component" value="Unassembled WGS sequence"/>
</dbReference>
<feature type="compositionally biased region" description="Basic and acidic residues" evidence="1">
    <location>
        <begin position="503"/>
        <end position="521"/>
    </location>
</feature>
<feature type="region of interest" description="Disordered" evidence="1">
    <location>
        <begin position="307"/>
        <end position="338"/>
    </location>
</feature>
<reference evidence="3" key="1">
    <citation type="journal article" date="2020" name="G3 (Bethesda)">
        <title>High-Quality Assemblies for Three Invasive Social Wasps from the &lt;i&gt;Vespula&lt;/i&gt; Genus.</title>
        <authorList>
            <person name="Harrop T.W.R."/>
            <person name="Guhlin J."/>
            <person name="McLaughlin G.M."/>
            <person name="Permina E."/>
            <person name="Stockwell P."/>
            <person name="Gilligan J."/>
            <person name="Le Lec M.F."/>
            <person name="Gruber M.A.M."/>
            <person name="Quinn O."/>
            <person name="Lovegrove M."/>
            <person name="Duncan E.J."/>
            <person name="Remnant E.J."/>
            <person name="Van Eeckhoven J."/>
            <person name="Graham B."/>
            <person name="Knapp R.A."/>
            <person name="Langford K.W."/>
            <person name="Kronenberg Z."/>
            <person name="Press M.O."/>
            <person name="Eacker S.M."/>
            <person name="Wilson-Rankin E.E."/>
            <person name="Purcell J."/>
            <person name="Lester P.J."/>
            <person name="Dearden P.K."/>
        </authorList>
    </citation>
    <scope>NUCLEOTIDE SEQUENCE</scope>
    <source>
        <strain evidence="3">Marl-1</strain>
    </source>
</reference>
<dbReference type="Gene3D" id="2.30.29.30">
    <property type="entry name" value="Pleckstrin-homology domain (PH domain)/Phosphotyrosine-binding domain (PTB)"/>
    <property type="match status" value="1"/>
</dbReference>
<feature type="region of interest" description="Disordered" evidence="1">
    <location>
        <begin position="738"/>
        <end position="759"/>
    </location>
</feature>
<accession>A0A834JQB7</accession>
<keyword evidence="4" id="KW-1185">Reference proteome</keyword>
<dbReference type="SUPFAM" id="SSF50729">
    <property type="entry name" value="PH domain-like"/>
    <property type="match status" value="1"/>
</dbReference>
<dbReference type="InterPro" id="IPR001849">
    <property type="entry name" value="PH_domain"/>
</dbReference>
<proteinExistence type="predicted"/>
<dbReference type="SMART" id="SM00233">
    <property type="entry name" value="PH"/>
    <property type="match status" value="1"/>
</dbReference>
<comment type="caution">
    <text evidence="3">The sequence shown here is derived from an EMBL/GenBank/DDBJ whole genome shotgun (WGS) entry which is preliminary data.</text>
</comment>
<protein>
    <recommendedName>
        <fullName evidence="2">PH domain-containing protein</fullName>
    </recommendedName>
</protein>
<gene>
    <name evidence="3" type="ORF">HZH66_009439</name>
</gene>
<evidence type="ECO:0000313" key="4">
    <source>
        <dbReference type="Proteomes" id="UP000614350"/>
    </source>
</evidence>
<evidence type="ECO:0000259" key="2">
    <source>
        <dbReference type="PROSITE" id="PS50003"/>
    </source>
</evidence>
<dbReference type="EMBL" id="JACSEA010000010">
    <property type="protein sequence ID" value="KAF7390959.1"/>
    <property type="molecule type" value="Genomic_DNA"/>
</dbReference>
<evidence type="ECO:0000313" key="3">
    <source>
        <dbReference type="EMBL" id="KAF7390959.1"/>
    </source>
</evidence>
<feature type="region of interest" description="Disordered" evidence="1">
    <location>
        <begin position="483"/>
        <end position="531"/>
    </location>
</feature>
<organism evidence="3 4">
    <name type="scientific">Vespula vulgaris</name>
    <name type="common">Yellow jacket</name>
    <name type="synonym">Wasp</name>
    <dbReference type="NCBI Taxonomy" id="7454"/>
    <lineage>
        <taxon>Eukaryota</taxon>
        <taxon>Metazoa</taxon>
        <taxon>Ecdysozoa</taxon>
        <taxon>Arthropoda</taxon>
        <taxon>Hexapoda</taxon>
        <taxon>Insecta</taxon>
        <taxon>Pterygota</taxon>
        <taxon>Neoptera</taxon>
        <taxon>Endopterygota</taxon>
        <taxon>Hymenoptera</taxon>
        <taxon>Apocrita</taxon>
        <taxon>Aculeata</taxon>
        <taxon>Vespoidea</taxon>
        <taxon>Vespidae</taxon>
        <taxon>Vespinae</taxon>
        <taxon>Vespula</taxon>
    </lineage>
</organism>
<sequence>MGLDAELTVILHEIVQFLEFLREANLSGTMETIRENLLLRSKNALSVFMGTEGTTSSTELYLRMNASSKGLLPLNIGETNVSDMQEYVGAEETISQTQKRPTSQIHPDYYETFRSMAEDDKKKELEESQENALINIYSSLSGAQAKSKSLKCGPLLRKEGKKLFVFEQYRINWVALVGSHLLIYGNERDNKPYSVQGIRGYSGRPAPNIVPRDQRRSEAAFEIFKPGNKTLQFIARTPKDMEQWVAKVCQVGFNEINLDLGLNPKEDVSLVSSSGIVGETEEIITKDRLVDSTKLQTTFLNVNENKTIEPDHESKVQTSENTSPPPLPARIPRRLPSLPSSDIISSYEMMDDEEDDIYHKIEDLEGGTFYQNFISKNQKEATVVEKSKKVTTAYDDVQAILEKNRKHMKSKTKEENVCNTKQNEMIRFDETYDDISSSSVTKEKKNCESLQEEVIDVNESQSSTTTTLVSYDDVETLVNATSLGNKAKDKNEEVQKKTPNKKSFLDRMRNKKESPQKKEKIIAAQQETLTPPPQIIQKKEMTTYDDVSDLIIKETSTSNETPEYTCPPAPRPVYVKPPTVILPVEEEFYDDVNGCHEKKNQQMQSNVQKIEKRISDDCEHYKSPRNDTPQQLGPSQTEEQIYDDVAILANFTARQKEISEENKDQDLSRASFSPDKRSWNRFVTSRKYRSSSDSIGSVTNKRVSNEITDLDCYEEQQNFSRMNTFQKLINKMENSLGKVSPRAVPTTSMNKTYGLNTSS</sequence>
<feature type="compositionally biased region" description="Basic and acidic residues" evidence="1">
    <location>
        <begin position="486"/>
        <end position="496"/>
    </location>
</feature>
<dbReference type="AlphaFoldDB" id="A0A834JQB7"/>
<evidence type="ECO:0000256" key="1">
    <source>
        <dbReference type="SAM" id="MobiDB-lite"/>
    </source>
</evidence>
<name>A0A834JQB7_VESVU</name>
<feature type="compositionally biased region" description="Polar residues" evidence="1">
    <location>
        <begin position="745"/>
        <end position="759"/>
    </location>
</feature>
<dbReference type="InterPro" id="IPR011993">
    <property type="entry name" value="PH-like_dom_sf"/>
</dbReference>